<dbReference type="Gene3D" id="3.40.1280.10">
    <property type="match status" value="1"/>
</dbReference>
<dbReference type="InterPro" id="IPR029026">
    <property type="entry name" value="tRNA_m1G_MTases_N"/>
</dbReference>
<dbReference type="InterPro" id="IPR029028">
    <property type="entry name" value="Alpha/beta_knot_MTases"/>
</dbReference>
<dbReference type="EMBL" id="UOFT01000061">
    <property type="protein sequence ID" value="VAW97644.1"/>
    <property type="molecule type" value="Genomic_DNA"/>
</dbReference>
<dbReference type="GO" id="GO:0006396">
    <property type="term" value="P:RNA processing"/>
    <property type="evidence" value="ECO:0007669"/>
    <property type="project" value="InterPro"/>
</dbReference>
<feature type="domain" description="tRNA/rRNA methyltransferase SpoU type" evidence="3">
    <location>
        <begin position="38"/>
        <end position="179"/>
    </location>
</feature>
<dbReference type="PANTHER" id="PTHR43191">
    <property type="entry name" value="RRNA METHYLTRANSFERASE 3"/>
    <property type="match status" value="1"/>
</dbReference>
<name>A0A3B1AUL4_9ZZZZ</name>
<dbReference type="SUPFAM" id="SSF75217">
    <property type="entry name" value="alpha/beta knot"/>
    <property type="match status" value="1"/>
</dbReference>
<sequence length="191" mass="21432">MVSRQARKKDEQYLIQAKQRYDKQRQRNVAAVPGVYEFVVVLDNLKGGYNVPKIFRSAEAFGANSVHLVNVDWFDPAPAKGSFRKVPAKFYDEFAACYNLLIEQGYTLYMLAAASEDDAGSSISYDMALESKSAFILGHEAYGHSFDITDFPLVKKLSIPHFGSVESLNVSIAASIVMYEYVRQHHSDSTK</sequence>
<dbReference type="PANTHER" id="PTHR43191:SF2">
    <property type="entry name" value="RRNA METHYLTRANSFERASE 3, MITOCHONDRIAL"/>
    <property type="match status" value="1"/>
</dbReference>
<evidence type="ECO:0000256" key="1">
    <source>
        <dbReference type="ARBA" id="ARBA00022603"/>
    </source>
</evidence>
<organism evidence="4">
    <name type="scientific">hydrothermal vent metagenome</name>
    <dbReference type="NCBI Taxonomy" id="652676"/>
    <lineage>
        <taxon>unclassified sequences</taxon>
        <taxon>metagenomes</taxon>
        <taxon>ecological metagenomes</taxon>
    </lineage>
</organism>
<evidence type="ECO:0000313" key="4">
    <source>
        <dbReference type="EMBL" id="VAW97644.1"/>
    </source>
</evidence>
<dbReference type="AlphaFoldDB" id="A0A3B1AUL4"/>
<dbReference type="InterPro" id="IPR001537">
    <property type="entry name" value="SpoU_MeTrfase"/>
</dbReference>
<accession>A0A3B1AUL4</accession>
<dbReference type="Pfam" id="PF00588">
    <property type="entry name" value="SpoU_methylase"/>
    <property type="match status" value="1"/>
</dbReference>
<dbReference type="InterPro" id="IPR051259">
    <property type="entry name" value="rRNA_Methyltransferase"/>
</dbReference>
<keyword evidence="1" id="KW-0489">Methyltransferase</keyword>
<dbReference type="GO" id="GO:0008173">
    <property type="term" value="F:RNA methyltransferase activity"/>
    <property type="evidence" value="ECO:0007669"/>
    <property type="project" value="InterPro"/>
</dbReference>
<evidence type="ECO:0000259" key="3">
    <source>
        <dbReference type="Pfam" id="PF00588"/>
    </source>
</evidence>
<proteinExistence type="predicted"/>
<protein>
    <recommendedName>
        <fullName evidence="3">tRNA/rRNA methyltransferase SpoU type domain-containing protein</fullName>
    </recommendedName>
</protein>
<evidence type="ECO:0000256" key="2">
    <source>
        <dbReference type="ARBA" id="ARBA00022679"/>
    </source>
</evidence>
<reference evidence="4" key="1">
    <citation type="submission" date="2018-06" db="EMBL/GenBank/DDBJ databases">
        <authorList>
            <person name="Zhirakovskaya E."/>
        </authorList>
    </citation>
    <scope>NUCLEOTIDE SEQUENCE</scope>
</reference>
<keyword evidence="2" id="KW-0808">Transferase</keyword>
<gene>
    <name evidence="4" type="ORF">MNBD_GAMMA23-574</name>
</gene>
<dbReference type="GO" id="GO:0032259">
    <property type="term" value="P:methylation"/>
    <property type="evidence" value="ECO:0007669"/>
    <property type="project" value="UniProtKB-KW"/>
</dbReference>
<dbReference type="GO" id="GO:0003723">
    <property type="term" value="F:RNA binding"/>
    <property type="evidence" value="ECO:0007669"/>
    <property type="project" value="InterPro"/>
</dbReference>